<keyword evidence="13" id="KW-0677">Repeat</keyword>
<dbReference type="InterPro" id="IPR013210">
    <property type="entry name" value="LRR_N_plant-typ"/>
</dbReference>
<evidence type="ECO:0000256" key="10">
    <source>
        <dbReference type="ARBA" id="ARBA00022679"/>
    </source>
</evidence>
<dbReference type="Pfam" id="PF00560">
    <property type="entry name" value="LRR_1"/>
    <property type="match status" value="4"/>
</dbReference>
<dbReference type="PANTHER" id="PTHR48053">
    <property type="entry name" value="LEUCINE RICH REPEAT FAMILY PROTEIN, EXPRESSED"/>
    <property type="match status" value="1"/>
</dbReference>
<dbReference type="EC" id="2.7.11.1" evidence="5"/>
<evidence type="ECO:0000256" key="11">
    <source>
        <dbReference type="ARBA" id="ARBA00022692"/>
    </source>
</evidence>
<evidence type="ECO:0000256" key="3">
    <source>
        <dbReference type="ARBA" id="ARBA00008684"/>
    </source>
</evidence>
<gene>
    <name evidence="28" type="ORF">C3L33_17298</name>
</gene>
<evidence type="ECO:0000256" key="26">
    <source>
        <dbReference type="SAM" id="SignalP"/>
    </source>
</evidence>
<comment type="similarity">
    <text evidence="3">Belongs to the protein kinase superfamily. Ser/Thr protein kinase family.</text>
</comment>
<dbReference type="FunFam" id="3.80.10.10:FF:000041">
    <property type="entry name" value="LRR receptor-like serine/threonine-protein kinase ERECTA"/>
    <property type="match status" value="1"/>
</dbReference>
<evidence type="ECO:0000313" key="29">
    <source>
        <dbReference type="Proteomes" id="UP000428333"/>
    </source>
</evidence>
<evidence type="ECO:0000256" key="20">
    <source>
        <dbReference type="ARBA" id="ARBA00023180"/>
    </source>
</evidence>
<feature type="signal peptide" evidence="26">
    <location>
        <begin position="1"/>
        <end position="24"/>
    </location>
</feature>
<dbReference type="Proteomes" id="UP000428333">
    <property type="component" value="Linkage Group LG10"/>
</dbReference>
<dbReference type="SUPFAM" id="SSF52058">
    <property type="entry name" value="L domain-like"/>
    <property type="match status" value="2"/>
</dbReference>
<feature type="non-terminal residue" evidence="28">
    <location>
        <position position="1"/>
    </location>
</feature>
<evidence type="ECO:0000256" key="15">
    <source>
        <dbReference type="ARBA" id="ARBA00022777"/>
    </source>
</evidence>
<evidence type="ECO:0000256" key="4">
    <source>
        <dbReference type="ARBA" id="ARBA00009592"/>
    </source>
</evidence>
<evidence type="ECO:0000256" key="14">
    <source>
        <dbReference type="ARBA" id="ARBA00022741"/>
    </source>
</evidence>
<dbReference type="GO" id="GO:0004674">
    <property type="term" value="F:protein serine/threonine kinase activity"/>
    <property type="evidence" value="ECO:0007669"/>
    <property type="project" value="UniProtKB-KW"/>
</dbReference>
<dbReference type="InterPro" id="IPR017441">
    <property type="entry name" value="Protein_kinase_ATP_BS"/>
</dbReference>
<accession>A0A6A4KZX4</accession>
<feature type="binding site" evidence="23">
    <location>
        <position position="770"/>
    </location>
    <ligand>
        <name>ATP</name>
        <dbReference type="ChEBI" id="CHEBI:30616"/>
    </ligand>
</feature>
<dbReference type="InterPro" id="IPR003591">
    <property type="entry name" value="Leu-rich_rpt_typical-subtyp"/>
</dbReference>
<dbReference type="PANTHER" id="PTHR48053:SF155">
    <property type="entry name" value="LOW QUALITY PROTEIN: RECEPTOR-LIKE PROTEIN 2"/>
    <property type="match status" value="1"/>
</dbReference>
<evidence type="ECO:0000256" key="2">
    <source>
        <dbReference type="ARBA" id="ARBA00004479"/>
    </source>
</evidence>
<dbReference type="FunFam" id="3.80.10.10:FF:000213">
    <property type="entry name" value="Tyrosine-sulfated glycopeptide receptor 1"/>
    <property type="match status" value="1"/>
</dbReference>
<keyword evidence="10" id="KW-0808">Transferase</keyword>
<keyword evidence="12 26" id="KW-0732">Signal</keyword>
<keyword evidence="11 25" id="KW-0812">Transmembrane</keyword>
<evidence type="ECO:0000256" key="17">
    <source>
        <dbReference type="ARBA" id="ARBA00022989"/>
    </source>
</evidence>
<feature type="coiled-coil region" evidence="24">
    <location>
        <begin position="685"/>
        <end position="712"/>
    </location>
</feature>
<evidence type="ECO:0000256" key="7">
    <source>
        <dbReference type="ARBA" id="ARBA00022527"/>
    </source>
</evidence>
<dbReference type="Gene3D" id="3.30.200.20">
    <property type="entry name" value="Phosphorylase Kinase, domain 1"/>
    <property type="match status" value="1"/>
</dbReference>
<comment type="catalytic activity">
    <reaction evidence="22">
        <text>L-seryl-[protein] + ATP = O-phospho-L-seryl-[protein] + ADP + H(+)</text>
        <dbReference type="Rhea" id="RHEA:17989"/>
        <dbReference type="Rhea" id="RHEA-COMP:9863"/>
        <dbReference type="Rhea" id="RHEA-COMP:11604"/>
        <dbReference type="ChEBI" id="CHEBI:15378"/>
        <dbReference type="ChEBI" id="CHEBI:29999"/>
        <dbReference type="ChEBI" id="CHEBI:30616"/>
        <dbReference type="ChEBI" id="CHEBI:83421"/>
        <dbReference type="ChEBI" id="CHEBI:456216"/>
        <dbReference type="EC" id="2.7.11.1"/>
    </reaction>
</comment>
<proteinExistence type="inferred from homology"/>
<dbReference type="PROSITE" id="PS00108">
    <property type="entry name" value="PROTEIN_KINASE_ST"/>
    <property type="match status" value="1"/>
</dbReference>
<evidence type="ECO:0000256" key="8">
    <source>
        <dbReference type="ARBA" id="ARBA00022553"/>
    </source>
</evidence>
<dbReference type="InterPro" id="IPR051716">
    <property type="entry name" value="Plant_RL_S/T_kinase"/>
</dbReference>
<dbReference type="Gene3D" id="3.80.10.10">
    <property type="entry name" value="Ribonuclease Inhibitor"/>
    <property type="match status" value="2"/>
</dbReference>
<keyword evidence="24" id="KW-0175">Coiled coil</keyword>
<reference evidence="28 29" key="1">
    <citation type="journal article" date="2019" name="Genome Biol. Evol.">
        <title>The Rhododendron genome and chromosomal organization provide insight into shared whole-genome duplications across the heath family (Ericaceae).</title>
        <authorList>
            <person name="Soza V.L."/>
            <person name="Lindsley D."/>
            <person name="Waalkes A."/>
            <person name="Ramage E."/>
            <person name="Patwardhan R.P."/>
            <person name="Burton J.N."/>
            <person name="Adey A."/>
            <person name="Kumar A."/>
            <person name="Qiu R."/>
            <person name="Shendure J."/>
            <person name="Hall B."/>
        </authorList>
    </citation>
    <scope>NUCLEOTIDE SEQUENCE [LARGE SCALE GENOMIC DNA]</scope>
    <source>
        <strain evidence="28">RSF 1966-606</strain>
    </source>
</reference>
<dbReference type="OrthoDB" id="676979at2759"/>
<dbReference type="PROSITE" id="PS00107">
    <property type="entry name" value="PROTEIN_KINASE_ATP"/>
    <property type="match status" value="1"/>
</dbReference>
<keyword evidence="20" id="KW-0325">Glycoprotein</keyword>
<dbReference type="InterPro" id="IPR008271">
    <property type="entry name" value="Ser/Thr_kinase_AS"/>
</dbReference>
<dbReference type="PRINTS" id="PR00019">
    <property type="entry name" value="LEURICHRPT"/>
</dbReference>
<keyword evidence="9" id="KW-0433">Leucine-rich repeat</keyword>
<dbReference type="Gene3D" id="1.10.510.10">
    <property type="entry name" value="Transferase(Phosphotransferase) domain 1"/>
    <property type="match status" value="1"/>
</dbReference>
<dbReference type="PROSITE" id="PS50011">
    <property type="entry name" value="PROTEIN_KINASE_DOM"/>
    <property type="match status" value="1"/>
</dbReference>
<sequence length="1020" mass="112446">MGVLDFWVTFLFLVFSLQSQVSNSQNLTCNPNDLKALRSFLIGLESGINGWVTNSTNSSSPNCCTWAGIKCDDSGHVVELELPRQRLTGQISDSLGGLNQLKTLNFSTNFLRGSIPHSLFQLPNLELLDLSNNDLSGSIPMTINLPSLKVLDFDDNSLEGTIPSGICNNLTRIQSIRFACNYLTGSIPPGLGNCSSLVRLCLGSNFFAGGVPEDLFRLPELTRLSISENRLSGPLSSGVGNLSKLAHLDISANGFSGEIPDVFALLVKLEDFSAKSNRFSGRIPPSLSNSRTISSLLLRNNSLSGSIDLNCKAMTSLVSLDLATNDFNGSVPANLPSCTQLKTINLARNNFSGQVPESFRNFHSLSSLSFSNSSIYNLSSALEILQHCQNLTTLVLTLNFRNEMLPSDGILGFKNLKALVIANCRLTGVIPQWLRGLTKLQLLDLSWNRLGGQIPPWLGDFNSLFYIDLSNNSLTGEIPKNLTGLPSLILGNVPLQDPSLDFPFFVKRNKSAANGLQYNQIRSFPPTLDLSENNLTGPIWPEFGNLKKLHVLDLKFNSLSGIIPSNLSGMTSIESLDLSHNNLSGTIPLSLVNLSFLSQFNVAYNHLFGEIPAGGQFPTFPNSSFEGNIGLCGEHSSSPCVITNQVPQVSHTESTRRKGVVIGMAAGIGFGTTFLLAVMFLILWRASSRQEVDLEKEEVDGTEKELEELGSKLVVLFGNKDNNSNNNKELCLDDLLKATNDFDQENIIGCGGFGLVYRATLPDSRKVAIKRLCGEYGQMEREFQAEVEALSRAQHTNLVLLQGYCTYKNDRLLIYSYMENGSLDYWLHEKPDGPSSLDWDTRLHIAQGAARGLSYLHQSCEPHILHRDIKSSNILLDENFEAHLADFGLARLILPYDTHVTTDLVGTLGYIPPEYGQASVATYKGDVYSFGVVLLELITGKRPMDICKPKGTRDLISWVLQMRREKRESEVFDPFIYDKQHSKELMRVLEIACRCLCECPKLRPSTQQLVSWLDNVDLDV</sequence>
<dbReference type="PROSITE" id="PS51450">
    <property type="entry name" value="LRR"/>
    <property type="match status" value="1"/>
</dbReference>
<name>A0A6A4KZX4_9ERIC</name>
<evidence type="ECO:0000256" key="25">
    <source>
        <dbReference type="SAM" id="Phobius"/>
    </source>
</evidence>
<dbReference type="GO" id="GO:0051707">
    <property type="term" value="P:response to other organism"/>
    <property type="evidence" value="ECO:0007669"/>
    <property type="project" value="UniProtKB-ARBA"/>
</dbReference>
<keyword evidence="14 23" id="KW-0547">Nucleotide-binding</keyword>
<evidence type="ECO:0000256" key="9">
    <source>
        <dbReference type="ARBA" id="ARBA00022614"/>
    </source>
</evidence>
<keyword evidence="8" id="KW-0597">Phosphoprotein</keyword>
<evidence type="ECO:0000256" key="12">
    <source>
        <dbReference type="ARBA" id="ARBA00022729"/>
    </source>
</evidence>
<evidence type="ECO:0000256" key="1">
    <source>
        <dbReference type="ARBA" id="ARBA00004236"/>
    </source>
</evidence>
<dbReference type="InterPro" id="IPR032675">
    <property type="entry name" value="LRR_dom_sf"/>
</dbReference>
<dbReference type="Pfam" id="PF00069">
    <property type="entry name" value="Pkinase"/>
    <property type="match status" value="1"/>
</dbReference>
<dbReference type="GO" id="GO:0005886">
    <property type="term" value="C:plasma membrane"/>
    <property type="evidence" value="ECO:0007669"/>
    <property type="project" value="UniProtKB-SubCell"/>
</dbReference>
<evidence type="ECO:0000256" key="13">
    <source>
        <dbReference type="ARBA" id="ARBA00022737"/>
    </source>
</evidence>
<comment type="subcellular location">
    <subcellularLocation>
        <location evidence="1">Cell membrane</location>
    </subcellularLocation>
    <subcellularLocation>
        <location evidence="2">Membrane</location>
        <topology evidence="2">Single-pass type I membrane protein</topology>
    </subcellularLocation>
</comment>
<evidence type="ECO:0000256" key="19">
    <source>
        <dbReference type="ARBA" id="ARBA00023170"/>
    </source>
</evidence>
<organism evidence="28 29">
    <name type="scientific">Rhododendron williamsianum</name>
    <dbReference type="NCBI Taxonomy" id="262921"/>
    <lineage>
        <taxon>Eukaryota</taxon>
        <taxon>Viridiplantae</taxon>
        <taxon>Streptophyta</taxon>
        <taxon>Embryophyta</taxon>
        <taxon>Tracheophyta</taxon>
        <taxon>Spermatophyta</taxon>
        <taxon>Magnoliopsida</taxon>
        <taxon>eudicotyledons</taxon>
        <taxon>Gunneridae</taxon>
        <taxon>Pentapetalae</taxon>
        <taxon>asterids</taxon>
        <taxon>Ericales</taxon>
        <taxon>Ericaceae</taxon>
        <taxon>Ericoideae</taxon>
        <taxon>Rhodoreae</taxon>
        <taxon>Rhododendron</taxon>
    </lineage>
</organism>
<evidence type="ECO:0000256" key="22">
    <source>
        <dbReference type="ARBA" id="ARBA00048679"/>
    </source>
</evidence>
<keyword evidence="18 25" id="KW-0472">Membrane</keyword>
<comment type="similarity">
    <text evidence="4">Belongs to the RLP family.</text>
</comment>
<dbReference type="Pfam" id="PF08263">
    <property type="entry name" value="LRRNT_2"/>
    <property type="match status" value="1"/>
</dbReference>
<protein>
    <recommendedName>
        <fullName evidence="5">non-specific serine/threonine protein kinase</fullName>
        <ecNumber evidence="5">2.7.11.1</ecNumber>
    </recommendedName>
</protein>
<feature type="domain" description="Protein kinase" evidence="27">
    <location>
        <begin position="742"/>
        <end position="1013"/>
    </location>
</feature>
<dbReference type="FunFam" id="3.80.10.10:FF:000400">
    <property type="entry name" value="Nuclear pore complex protein NUP107"/>
    <property type="match status" value="1"/>
</dbReference>
<keyword evidence="29" id="KW-1185">Reference proteome</keyword>
<keyword evidence="7" id="KW-0723">Serine/threonine-protein kinase</keyword>
<dbReference type="InterPro" id="IPR011009">
    <property type="entry name" value="Kinase-like_dom_sf"/>
</dbReference>
<feature type="transmembrane region" description="Helical" evidence="25">
    <location>
        <begin position="660"/>
        <end position="684"/>
    </location>
</feature>
<evidence type="ECO:0000259" key="27">
    <source>
        <dbReference type="PROSITE" id="PS50011"/>
    </source>
</evidence>
<dbReference type="SMART" id="SM00369">
    <property type="entry name" value="LRR_TYP"/>
    <property type="match status" value="7"/>
</dbReference>
<keyword evidence="16 23" id="KW-0067">ATP-binding</keyword>
<dbReference type="SMART" id="SM00220">
    <property type="entry name" value="S_TKc"/>
    <property type="match status" value="1"/>
</dbReference>
<evidence type="ECO:0000313" key="28">
    <source>
        <dbReference type="EMBL" id="KAE9450802.1"/>
    </source>
</evidence>
<evidence type="ECO:0000256" key="5">
    <source>
        <dbReference type="ARBA" id="ARBA00012513"/>
    </source>
</evidence>
<dbReference type="AlphaFoldDB" id="A0A6A4KZX4"/>
<dbReference type="GO" id="GO:0006952">
    <property type="term" value="P:defense response"/>
    <property type="evidence" value="ECO:0007669"/>
    <property type="project" value="UniProtKB-ARBA"/>
</dbReference>
<evidence type="ECO:0000256" key="23">
    <source>
        <dbReference type="PROSITE-ProRule" id="PRU10141"/>
    </source>
</evidence>
<comment type="catalytic activity">
    <reaction evidence="21">
        <text>L-threonyl-[protein] + ATP = O-phospho-L-threonyl-[protein] + ADP + H(+)</text>
        <dbReference type="Rhea" id="RHEA:46608"/>
        <dbReference type="Rhea" id="RHEA-COMP:11060"/>
        <dbReference type="Rhea" id="RHEA-COMP:11605"/>
        <dbReference type="ChEBI" id="CHEBI:15378"/>
        <dbReference type="ChEBI" id="CHEBI:30013"/>
        <dbReference type="ChEBI" id="CHEBI:30616"/>
        <dbReference type="ChEBI" id="CHEBI:61977"/>
        <dbReference type="ChEBI" id="CHEBI:456216"/>
        <dbReference type="EC" id="2.7.11.1"/>
    </reaction>
</comment>
<evidence type="ECO:0000256" key="6">
    <source>
        <dbReference type="ARBA" id="ARBA00022475"/>
    </source>
</evidence>
<evidence type="ECO:0000256" key="21">
    <source>
        <dbReference type="ARBA" id="ARBA00047899"/>
    </source>
</evidence>
<dbReference type="FunFam" id="3.30.200.20:FF:000309">
    <property type="entry name" value="Leucine-rich repeat receptor protein kinase MSP1"/>
    <property type="match status" value="1"/>
</dbReference>
<evidence type="ECO:0000256" key="24">
    <source>
        <dbReference type="SAM" id="Coils"/>
    </source>
</evidence>
<keyword evidence="19" id="KW-0675">Receptor</keyword>
<feature type="chain" id="PRO_5025378663" description="non-specific serine/threonine protein kinase" evidence="26">
    <location>
        <begin position="25"/>
        <end position="1020"/>
    </location>
</feature>
<dbReference type="SUPFAM" id="SSF56112">
    <property type="entry name" value="Protein kinase-like (PK-like)"/>
    <property type="match status" value="1"/>
</dbReference>
<evidence type="ECO:0000256" key="18">
    <source>
        <dbReference type="ARBA" id="ARBA00023136"/>
    </source>
</evidence>
<dbReference type="InterPro" id="IPR000719">
    <property type="entry name" value="Prot_kinase_dom"/>
</dbReference>
<dbReference type="FunFam" id="1.10.510.10:FF:000309">
    <property type="entry name" value="Leucine-rich repeat receptor-like protein kinase"/>
    <property type="match status" value="1"/>
</dbReference>
<dbReference type="GO" id="GO:0005524">
    <property type="term" value="F:ATP binding"/>
    <property type="evidence" value="ECO:0007669"/>
    <property type="project" value="UniProtKB-UniRule"/>
</dbReference>
<comment type="caution">
    <text evidence="28">The sequence shown here is derived from an EMBL/GenBank/DDBJ whole genome shotgun (WGS) entry which is preliminary data.</text>
</comment>
<keyword evidence="17 25" id="KW-1133">Transmembrane helix</keyword>
<keyword evidence="6" id="KW-1003">Cell membrane</keyword>
<dbReference type="EMBL" id="QEFC01002752">
    <property type="protein sequence ID" value="KAE9450802.1"/>
    <property type="molecule type" value="Genomic_DNA"/>
</dbReference>
<keyword evidence="15" id="KW-0418">Kinase</keyword>
<dbReference type="InterPro" id="IPR001611">
    <property type="entry name" value="Leu-rich_rpt"/>
</dbReference>
<dbReference type="Pfam" id="PF13855">
    <property type="entry name" value="LRR_8"/>
    <property type="match status" value="3"/>
</dbReference>
<evidence type="ECO:0000256" key="16">
    <source>
        <dbReference type="ARBA" id="ARBA00022840"/>
    </source>
</evidence>